<comment type="catalytic activity">
    <reaction evidence="1">
        <text>Hydrolysis of terminal, non-reducing beta-D-glucosyl residues with release of beta-D-glucose.</text>
        <dbReference type="EC" id="3.2.1.21"/>
    </reaction>
</comment>
<dbReference type="GO" id="GO:0006511">
    <property type="term" value="P:ubiquitin-dependent protein catabolic process"/>
    <property type="evidence" value="ECO:0007669"/>
    <property type="project" value="InterPro"/>
</dbReference>
<dbReference type="AlphaFoldDB" id="A0A4S4MX65"/>
<dbReference type="SUPFAM" id="SSF51445">
    <property type="entry name" value="(Trans)glycosidases"/>
    <property type="match status" value="1"/>
</dbReference>
<evidence type="ECO:0000256" key="1">
    <source>
        <dbReference type="ARBA" id="ARBA00000448"/>
    </source>
</evidence>
<gene>
    <name evidence="16" type="ORF">EUX98_g3188</name>
</gene>
<evidence type="ECO:0000256" key="12">
    <source>
        <dbReference type="ARBA" id="ARBA00023326"/>
    </source>
</evidence>
<keyword evidence="12" id="KW-0624">Polysaccharide degradation</keyword>
<sequence length="821" mass="92164">MSRTSYDRYLTVFSPEGRLYQVEYAFKAITGSGHTAISVRGKDTAVVITQKKVPDKLLDASTITHLFSITPSIGCVMTGLIADANAQVQRARSEAAQFRYKYGYEITPDALARRMANINQVYTQRAAMRPLGIAMILIGHDLEYGPQIFKLDPAGYFVGFHATSAGQKQQEAMNHLEKKWKKLDNGKGADDAIEAGKTLSRADVIELAIEAISTVHATDFKSGEVEIGIVSTGEDEPEKTRGQWRVLPESEVEHHLLAVRITSDTGIIIILTVKMAATSAKLPQDFLWGLATASYQIEGSFDQDGREPSIWDTFSKIPGKIKDGSNGDVATDSYRLWKEDVDLLESYGVKSYRFSIPWTRIIPRGGRGDPVNEAGIKFYRTLLEELIGRGIVPFVTLYHWDLPQGLHDRYGGWLNKKEIIQDYVYYAKICFEAYGDIVQNWITFNEPWIISTLGYGVGVFAPGHVGNTEPWIVGHNVILAHAYAVKLYRDKFQVSQKGLIGITVDAHWLIPYDDTPANKAAAARGLDFRIGRFMDPIFKGSYPPSLKVILGDRLPDFTPEEIAVVHGSSDFFGLNTYTTHLVQDGGNDENMGCITTGHEKPDGTQLGRPSDAPWLQTYAPGFRSFLNHIWKVSSVTENGFPVKGENDMPVEEAVHDKDRIEYFEGYANALLQAVTEDGVNVRGYFGWSLLDNFEWADGYRIRFGVTYVDYKTQKRTPKDSARFLTKFVTWGQHEVNKFIAKLFFPVRYVRYEREHQLDRTDKANRPLFEETESDRTKLRAFVQLVEMSGGKLELGARCMEDVIRLGKHKAPGRSGAMFAGQ</sequence>
<dbReference type="InterPro" id="IPR034642">
    <property type="entry name" value="Proteasome_subunit_alpha6"/>
</dbReference>
<keyword evidence="17" id="KW-1185">Reference proteome</keyword>
<dbReference type="GO" id="GO:0019773">
    <property type="term" value="C:proteasome core complex, alpha-subunit complex"/>
    <property type="evidence" value="ECO:0007669"/>
    <property type="project" value="UniProtKB-UniRule"/>
</dbReference>
<dbReference type="PANTHER" id="PTHR10353">
    <property type="entry name" value="GLYCOSYL HYDROLASE"/>
    <property type="match status" value="1"/>
</dbReference>
<protein>
    <recommendedName>
        <fullName evidence="4">beta-glucosidase</fullName>
        <ecNumber evidence="4">3.2.1.21</ecNumber>
    </recommendedName>
</protein>
<dbReference type="InterPro" id="IPR000426">
    <property type="entry name" value="Proteasome_asu_N"/>
</dbReference>
<dbReference type="Gene3D" id="3.20.20.80">
    <property type="entry name" value="Glycosidases"/>
    <property type="match status" value="1"/>
</dbReference>
<evidence type="ECO:0000256" key="14">
    <source>
        <dbReference type="PROSITE-ProRule" id="PRU00808"/>
    </source>
</evidence>
<evidence type="ECO:0000259" key="15">
    <source>
        <dbReference type="PROSITE" id="PS00388"/>
    </source>
</evidence>
<evidence type="ECO:0000313" key="16">
    <source>
        <dbReference type="EMBL" id="THH31002.1"/>
    </source>
</evidence>
<comment type="caution">
    <text evidence="16">The sequence shown here is derived from an EMBL/GenBank/DDBJ whole genome shotgun (WGS) entry which is preliminary data.</text>
</comment>
<comment type="subcellular location">
    <subcellularLocation>
        <location evidence="2">Nucleus</location>
    </subcellularLocation>
</comment>
<reference evidence="16 17" key="1">
    <citation type="submission" date="2019-02" db="EMBL/GenBank/DDBJ databases">
        <title>Genome sequencing of the rare red list fungi Antrodiella citrinella (Flaviporus citrinellus).</title>
        <authorList>
            <person name="Buettner E."/>
            <person name="Kellner H."/>
        </authorList>
    </citation>
    <scope>NUCLEOTIDE SEQUENCE [LARGE SCALE GENOMIC DNA]</scope>
    <source>
        <strain evidence="16 17">DSM 108506</strain>
    </source>
</reference>
<evidence type="ECO:0000256" key="7">
    <source>
        <dbReference type="ARBA" id="ARBA00022942"/>
    </source>
</evidence>
<dbReference type="SMART" id="SM00948">
    <property type="entry name" value="Proteasome_A_N"/>
    <property type="match status" value="1"/>
</dbReference>
<evidence type="ECO:0000256" key="2">
    <source>
        <dbReference type="ARBA" id="ARBA00004123"/>
    </source>
</evidence>
<keyword evidence="7 14" id="KW-0647">Proteasome</keyword>
<dbReference type="InterPro" id="IPR033132">
    <property type="entry name" value="GH_1_N_CS"/>
</dbReference>
<dbReference type="SUPFAM" id="SSF56235">
    <property type="entry name" value="N-terminal nucleophile aminohydrolases (Ntn hydrolases)"/>
    <property type="match status" value="1"/>
</dbReference>
<evidence type="ECO:0000256" key="4">
    <source>
        <dbReference type="ARBA" id="ARBA00012744"/>
    </source>
</evidence>
<evidence type="ECO:0000256" key="8">
    <source>
        <dbReference type="ARBA" id="ARBA00023001"/>
    </source>
</evidence>
<accession>A0A4S4MX65</accession>
<evidence type="ECO:0000256" key="6">
    <source>
        <dbReference type="ARBA" id="ARBA00022801"/>
    </source>
</evidence>
<feature type="domain" description="Proteasome alpha-type subunits" evidence="15">
    <location>
        <begin position="6"/>
        <end position="28"/>
    </location>
</feature>
<dbReference type="Proteomes" id="UP000308730">
    <property type="component" value="Unassembled WGS sequence"/>
</dbReference>
<dbReference type="Gene3D" id="3.60.20.10">
    <property type="entry name" value="Glutamine Phosphoribosylpyrophosphate, subunit 1, domain 1"/>
    <property type="match status" value="1"/>
</dbReference>
<evidence type="ECO:0000256" key="13">
    <source>
        <dbReference type="ARBA" id="ARBA00056775"/>
    </source>
</evidence>
<keyword evidence="8" id="KW-0136">Cellulose degradation</keyword>
<keyword evidence="11" id="KW-0326">Glycosidase</keyword>
<dbReference type="EMBL" id="SGPM01000061">
    <property type="protein sequence ID" value="THH31002.1"/>
    <property type="molecule type" value="Genomic_DNA"/>
</dbReference>
<dbReference type="GO" id="GO:0005634">
    <property type="term" value="C:nucleus"/>
    <property type="evidence" value="ECO:0007669"/>
    <property type="project" value="UniProtKB-SubCell"/>
</dbReference>
<dbReference type="InterPro" id="IPR001353">
    <property type="entry name" value="Proteasome_sua/b"/>
</dbReference>
<dbReference type="GO" id="GO:0080079">
    <property type="term" value="F:cellobiose glucosidase activity"/>
    <property type="evidence" value="ECO:0007669"/>
    <property type="project" value="UniProtKB-ARBA"/>
</dbReference>
<dbReference type="CDD" id="cd03754">
    <property type="entry name" value="proteasome_alpha_type_6"/>
    <property type="match status" value="1"/>
</dbReference>
<evidence type="ECO:0000256" key="9">
    <source>
        <dbReference type="ARBA" id="ARBA00023242"/>
    </source>
</evidence>
<evidence type="ECO:0000256" key="5">
    <source>
        <dbReference type="ARBA" id="ARBA00022490"/>
    </source>
</evidence>
<dbReference type="GO" id="GO:0030245">
    <property type="term" value="P:cellulose catabolic process"/>
    <property type="evidence" value="ECO:0007669"/>
    <property type="project" value="UniProtKB-KW"/>
</dbReference>
<name>A0A4S4MX65_9APHY</name>
<organism evidence="16 17">
    <name type="scientific">Antrodiella citrinella</name>
    <dbReference type="NCBI Taxonomy" id="2447956"/>
    <lineage>
        <taxon>Eukaryota</taxon>
        <taxon>Fungi</taxon>
        <taxon>Dikarya</taxon>
        <taxon>Basidiomycota</taxon>
        <taxon>Agaricomycotina</taxon>
        <taxon>Agaricomycetes</taxon>
        <taxon>Polyporales</taxon>
        <taxon>Steccherinaceae</taxon>
        <taxon>Antrodiella</taxon>
    </lineage>
</organism>
<comment type="similarity">
    <text evidence="14">Belongs to the peptidase T1A family.</text>
</comment>
<evidence type="ECO:0000256" key="3">
    <source>
        <dbReference type="ARBA" id="ARBA00010838"/>
    </source>
</evidence>
<evidence type="ECO:0000256" key="10">
    <source>
        <dbReference type="ARBA" id="ARBA00023277"/>
    </source>
</evidence>
<dbReference type="PROSITE" id="PS00653">
    <property type="entry name" value="GLYCOSYL_HYDROL_F1_2"/>
    <property type="match status" value="1"/>
</dbReference>
<keyword evidence="5" id="KW-0963">Cytoplasm</keyword>
<dbReference type="FunFam" id="3.20.20.80:FF:000011">
    <property type="entry name" value="Cytosolic beta-glucosidase"/>
    <property type="match status" value="1"/>
</dbReference>
<keyword evidence="10" id="KW-0119">Carbohydrate metabolism</keyword>
<dbReference type="PANTHER" id="PTHR10353:SF36">
    <property type="entry name" value="LP05116P"/>
    <property type="match status" value="1"/>
</dbReference>
<dbReference type="InterPro" id="IPR023332">
    <property type="entry name" value="Proteasome_alpha-type"/>
</dbReference>
<keyword evidence="9" id="KW-0539">Nucleus</keyword>
<dbReference type="InterPro" id="IPR029055">
    <property type="entry name" value="Ntn_hydrolases_N"/>
</dbReference>
<dbReference type="InterPro" id="IPR017853">
    <property type="entry name" value="GH"/>
</dbReference>
<dbReference type="EC" id="3.2.1.21" evidence="4"/>
<proteinExistence type="inferred from homology"/>
<dbReference type="OrthoDB" id="431557at2759"/>
<dbReference type="PRINTS" id="PR00131">
    <property type="entry name" value="GLHYDRLASE1"/>
</dbReference>
<dbReference type="Pfam" id="PF10584">
    <property type="entry name" value="Proteasome_A_N"/>
    <property type="match status" value="1"/>
</dbReference>
<dbReference type="InterPro" id="IPR001360">
    <property type="entry name" value="Glyco_hydro_1"/>
</dbReference>
<evidence type="ECO:0000256" key="11">
    <source>
        <dbReference type="ARBA" id="ARBA00023295"/>
    </source>
</evidence>
<comment type="function">
    <text evidence="13">Plays an important role in cellulose degradation. Shows hydrolytic activity against several glycosidic compounds.</text>
</comment>
<evidence type="ECO:0000313" key="17">
    <source>
        <dbReference type="Proteomes" id="UP000308730"/>
    </source>
</evidence>
<comment type="similarity">
    <text evidence="3">Belongs to the glycosyl hydrolase 1 family.</text>
</comment>
<dbReference type="Pfam" id="PF00232">
    <property type="entry name" value="Glyco_hydro_1"/>
    <property type="match status" value="1"/>
</dbReference>
<dbReference type="Pfam" id="PF00227">
    <property type="entry name" value="Proteasome"/>
    <property type="match status" value="1"/>
</dbReference>
<dbReference type="PROSITE" id="PS00388">
    <property type="entry name" value="PROTEASOME_ALPHA_1"/>
    <property type="match status" value="1"/>
</dbReference>
<keyword evidence="6" id="KW-0378">Hydrolase</keyword>
<dbReference type="PROSITE" id="PS51475">
    <property type="entry name" value="PROTEASOME_ALPHA_2"/>
    <property type="match status" value="1"/>
</dbReference>